<evidence type="ECO:0000256" key="14">
    <source>
        <dbReference type="ARBA" id="ARBA00022741"/>
    </source>
</evidence>
<dbReference type="InterPro" id="IPR007895">
    <property type="entry name" value="MASE1"/>
</dbReference>
<keyword evidence="19" id="KW-0902">Two-component regulatory system</keyword>
<dbReference type="Proteomes" id="UP000092695">
    <property type="component" value="Chromosome"/>
</dbReference>
<dbReference type="InterPro" id="IPR003594">
    <property type="entry name" value="HATPase_dom"/>
</dbReference>
<evidence type="ECO:0000313" key="28">
    <source>
        <dbReference type="Proteomes" id="UP000092695"/>
    </source>
</evidence>
<keyword evidence="16" id="KW-0067">ATP-binding</keyword>
<dbReference type="SUPFAM" id="SSF55874">
    <property type="entry name" value="ATPase domain of HSP90 chaperone/DNA topoisomerase II/histidine kinase"/>
    <property type="match status" value="1"/>
</dbReference>
<dbReference type="InterPro" id="IPR050482">
    <property type="entry name" value="Sensor_HK_TwoCompSys"/>
</dbReference>
<feature type="transmembrane region" description="Helical" evidence="25">
    <location>
        <begin position="276"/>
        <end position="295"/>
    </location>
</feature>
<keyword evidence="9" id="KW-0963">Cytoplasm</keyword>
<dbReference type="EMBL" id="CP016268">
    <property type="protein sequence ID" value="ANO51772.1"/>
    <property type="molecule type" value="Genomic_DNA"/>
</dbReference>
<reference evidence="27 28" key="1">
    <citation type="submission" date="2016-06" db="EMBL/GenBank/DDBJ databases">
        <title>Complete genome sequence of a deep-branching marine Gamma Proteobacterium Woeseia oceani type strain XK5.</title>
        <authorList>
            <person name="Mu D."/>
            <person name="Du Z."/>
        </authorList>
    </citation>
    <scope>NUCLEOTIDE SEQUENCE [LARGE SCALE GENOMIC DNA]</scope>
    <source>
        <strain evidence="27 28">XK5</strain>
    </source>
</reference>
<evidence type="ECO:0000256" key="11">
    <source>
        <dbReference type="ARBA" id="ARBA00022679"/>
    </source>
</evidence>
<dbReference type="PANTHER" id="PTHR24421">
    <property type="entry name" value="NITRATE/NITRITE SENSOR PROTEIN NARX-RELATED"/>
    <property type="match status" value="1"/>
</dbReference>
<gene>
    <name evidence="27" type="ORF">BA177_11675</name>
</gene>
<evidence type="ECO:0000256" key="22">
    <source>
        <dbReference type="ARBA" id="ARBA00024827"/>
    </source>
</evidence>
<dbReference type="GO" id="GO:0046983">
    <property type="term" value="F:protein dimerization activity"/>
    <property type="evidence" value="ECO:0007669"/>
    <property type="project" value="InterPro"/>
</dbReference>
<keyword evidence="17 25" id="KW-1133">Transmembrane helix</keyword>
<dbReference type="InterPro" id="IPR011712">
    <property type="entry name" value="Sig_transdc_His_kin_sub3_dim/P"/>
</dbReference>
<dbReference type="OrthoDB" id="9811306at2"/>
<feature type="domain" description="Histidine kinase" evidence="26">
    <location>
        <begin position="649"/>
        <end position="742"/>
    </location>
</feature>
<comment type="subcellular location">
    <subcellularLocation>
        <location evidence="4">Cell membrane</location>
        <topology evidence="4">Multi-pass membrane protein</topology>
    </subcellularLocation>
    <subcellularLocation>
        <location evidence="3">Cytoplasm</location>
    </subcellularLocation>
</comment>
<keyword evidence="18" id="KW-0408">Iron</keyword>
<protein>
    <recommendedName>
        <fullName evidence="6">Oxygen sensor histidine kinase NreB</fullName>
        <ecNumber evidence="5">2.7.13.3</ecNumber>
    </recommendedName>
    <alternativeName>
        <fullName evidence="23">Nitrogen regulation protein B</fullName>
    </alternativeName>
</protein>
<evidence type="ECO:0000256" key="13">
    <source>
        <dbReference type="ARBA" id="ARBA00022723"/>
    </source>
</evidence>
<keyword evidence="11" id="KW-0808">Transferase</keyword>
<keyword evidence="12 25" id="KW-0812">Transmembrane</keyword>
<dbReference type="PANTHER" id="PTHR24421:SF10">
    <property type="entry name" value="NITRATE_NITRITE SENSOR PROTEIN NARQ"/>
    <property type="match status" value="1"/>
</dbReference>
<evidence type="ECO:0000256" key="4">
    <source>
        <dbReference type="ARBA" id="ARBA00004651"/>
    </source>
</evidence>
<dbReference type="STRING" id="1548547.BA177_11675"/>
<dbReference type="GO" id="GO:0051539">
    <property type="term" value="F:4 iron, 4 sulfur cluster binding"/>
    <property type="evidence" value="ECO:0007669"/>
    <property type="project" value="UniProtKB-KW"/>
</dbReference>
<keyword evidence="13" id="KW-0479">Metal-binding</keyword>
<dbReference type="Pfam" id="PF07730">
    <property type="entry name" value="HisKA_3"/>
    <property type="match status" value="1"/>
</dbReference>
<evidence type="ECO:0000256" key="25">
    <source>
        <dbReference type="SAM" id="Phobius"/>
    </source>
</evidence>
<evidence type="ECO:0000256" key="21">
    <source>
        <dbReference type="ARBA" id="ARBA00023136"/>
    </source>
</evidence>
<dbReference type="Pfam" id="PF01590">
    <property type="entry name" value="GAF"/>
    <property type="match status" value="1"/>
</dbReference>
<keyword evidence="10" id="KW-0597">Phosphoprotein</keyword>
<evidence type="ECO:0000256" key="3">
    <source>
        <dbReference type="ARBA" id="ARBA00004496"/>
    </source>
</evidence>
<evidence type="ECO:0000256" key="1">
    <source>
        <dbReference type="ARBA" id="ARBA00000085"/>
    </source>
</evidence>
<dbReference type="Gene3D" id="1.20.5.1930">
    <property type="match status" value="1"/>
</dbReference>
<comment type="catalytic activity">
    <reaction evidence="1">
        <text>ATP + protein L-histidine = ADP + protein N-phospho-L-histidine.</text>
        <dbReference type="EC" id="2.7.13.3"/>
    </reaction>
</comment>
<dbReference type="SMART" id="SM00387">
    <property type="entry name" value="HATPase_c"/>
    <property type="match status" value="1"/>
</dbReference>
<dbReference type="AlphaFoldDB" id="A0A193LGY5"/>
<comment type="cofactor">
    <cofactor evidence="2">
        <name>[4Fe-4S] cluster</name>
        <dbReference type="ChEBI" id="CHEBI:49883"/>
    </cofactor>
</comment>
<dbReference type="Pfam" id="PF05231">
    <property type="entry name" value="MASE1"/>
    <property type="match status" value="1"/>
</dbReference>
<feature type="transmembrane region" description="Helical" evidence="25">
    <location>
        <begin position="252"/>
        <end position="269"/>
    </location>
</feature>
<dbReference type="PROSITE" id="PS50109">
    <property type="entry name" value="HIS_KIN"/>
    <property type="match status" value="1"/>
</dbReference>
<dbReference type="GO" id="GO:0000155">
    <property type="term" value="F:phosphorelay sensor kinase activity"/>
    <property type="evidence" value="ECO:0007669"/>
    <property type="project" value="InterPro"/>
</dbReference>
<feature type="transmembrane region" description="Helical" evidence="25">
    <location>
        <begin position="188"/>
        <end position="211"/>
    </location>
</feature>
<sequence length="747" mass="82481">MIDHFNTDGISFAPGGDKLSMAMQSLDKPLYWLHSPGRTLSLLLLFVVCQTIATAAGYQLSVQGNGTVIFWPAAGMLCGTLACTPIRTWPLWLLGTFIGRLIAEFFLFEFRPIIIPLAFSAATGVESLVFAWLIRSPLQQSYRLNRPLFFLAAFVVVIFIATTIGGLLGSAVVELTFVVKNAPFWESWRIWFAADFLGIIVLVPLIGWVLIPQIRVHTGKAKPLDYAVLVLFLAGAGLLGKEVVAVDGKAPGDAVMALMMLASLVPLLWSVWRFAFPLAVAVQLALVVSVIWLAVHGYGPFSMVADSSLDALGKMQIYLIVLILAVLLFLFAMIERDRATIELRMHRNVGKVLVTLTEKLVAADHERLDTVIDEVLREIGLFAEADRCVLVQIDAVRGVGSMSHRWDRTDADGSGPMFKDLDLRQFSWLVEQIRNRGYAYISDVRGFESAGENERQAIQAQLPKVESLVLVGLLTDGQLVGAIGCSYFHKGVSWSDESLSLMYLIGQLFSNVMTRKKAERVVKHHQEKLRSLAADMAISEERARRRTAVDLHDGIGQNLAVARMKVGYLLANSDGANEELSQVRSLIDEALRGTRHIIADLSPSILYELGLFPALESLAERFELANDMTCVVVESGEAWSPDYDTRIGMYRAVQEFLNNVARHARAQNVRISLQWTADDVEIEVSDDGVGFNVEQVMEFSPADSSFGLFSVRETIELLGGTLTVESSRGIGTRIRLCVPLRESGSEE</sequence>
<feature type="transmembrane region" description="Helical" evidence="25">
    <location>
        <begin position="66"/>
        <end position="84"/>
    </location>
</feature>
<accession>A0A193LGY5</accession>
<dbReference type="Pfam" id="PF02518">
    <property type="entry name" value="HATPase_c"/>
    <property type="match status" value="1"/>
</dbReference>
<feature type="transmembrane region" description="Helical" evidence="25">
    <location>
        <begin position="40"/>
        <end position="60"/>
    </location>
</feature>
<dbReference type="SUPFAM" id="SSF55781">
    <property type="entry name" value="GAF domain-like"/>
    <property type="match status" value="1"/>
</dbReference>
<evidence type="ECO:0000256" key="20">
    <source>
        <dbReference type="ARBA" id="ARBA00023014"/>
    </source>
</evidence>
<dbReference type="InterPro" id="IPR004358">
    <property type="entry name" value="Sig_transdc_His_kin-like_C"/>
</dbReference>
<evidence type="ECO:0000256" key="10">
    <source>
        <dbReference type="ARBA" id="ARBA00022553"/>
    </source>
</evidence>
<feature type="coiled-coil region" evidence="24">
    <location>
        <begin position="515"/>
        <end position="542"/>
    </location>
</feature>
<keyword evidence="28" id="KW-1185">Reference proteome</keyword>
<feature type="transmembrane region" description="Helical" evidence="25">
    <location>
        <begin position="315"/>
        <end position="334"/>
    </location>
</feature>
<dbReference type="InterPro" id="IPR029016">
    <property type="entry name" value="GAF-like_dom_sf"/>
</dbReference>
<evidence type="ECO:0000256" key="15">
    <source>
        <dbReference type="ARBA" id="ARBA00022777"/>
    </source>
</evidence>
<evidence type="ECO:0000256" key="6">
    <source>
        <dbReference type="ARBA" id="ARBA00017322"/>
    </source>
</evidence>
<evidence type="ECO:0000313" key="27">
    <source>
        <dbReference type="EMBL" id="ANO51772.1"/>
    </source>
</evidence>
<proteinExistence type="predicted"/>
<evidence type="ECO:0000256" key="19">
    <source>
        <dbReference type="ARBA" id="ARBA00023012"/>
    </source>
</evidence>
<keyword evidence="14" id="KW-0547">Nucleotide-binding</keyword>
<dbReference type="Gene3D" id="3.30.565.10">
    <property type="entry name" value="Histidine kinase-like ATPase, C-terminal domain"/>
    <property type="match status" value="1"/>
</dbReference>
<dbReference type="GO" id="GO:0005737">
    <property type="term" value="C:cytoplasm"/>
    <property type="evidence" value="ECO:0007669"/>
    <property type="project" value="UniProtKB-SubCell"/>
</dbReference>
<dbReference type="GO" id="GO:0046872">
    <property type="term" value="F:metal ion binding"/>
    <property type="evidence" value="ECO:0007669"/>
    <property type="project" value="UniProtKB-KW"/>
</dbReference>
<dbReference type="Gene3D" id="3.30.450.40">
    <property type="match status" value="1"/>
</dbReference>
<keyword evidence="15" id="KW-0418">Kinase</keyword>
<dbReference type="InterPro" id="IPR005467">
    <property type="entry name" value="His_kinase_dom"/>
</dbReference>
<dbReference type="EC" id="2.7.13.3" evidence="5"/>
<evidence type="ECO:0000259" key="26">
    <source>
        <dbReference type="PROSITE" id="PS50109"/>
    </source>
</evidence>
<keyword evidence="24" id="KW-0175">Coiled coil</keyword>
<dbReference type="KEGG" id="woc:BA177_11675"/>
<keyword evidence="8" id="KW-0004">4Fe-4S</keyword>
<dbReference type="InterPro" id="IPR003018">
    <property type="entry name" value="GAF"/>
</dbReference>
<name>A0A193LGY5_9GAMM</name>
<dbReference type="RefSeq" id="WP_068616410.1">
    <property type="nucleotide sequence ID" value="NZ_CP016268.1"/>
</dbReference>
<dbReference type="GO" id="GO:0005886">
    <property type="term" value="C:plasma membrane"/>
    <property type="evidence" value="ECO:0007669"/>
    <property type="project" value="UniProtKB-SubCell"/>
</dbReference>
<evidence type="ECO:0000256" key="7">
    <source>
        <dbReference type="ARBA" id="ARBA00022475"/>
    </source>
</evidence>
<dbReference type="InterPro" id="IPR036890">
    <property type="entry name" value="HATPase_C_sf"/>
</dbReference>
<dbReference type="CDD" id="cd16917">
    <property type="entry name" value="HATPase_UhpB-NarQ-NarX-like"/>
    <property type="match status" value="1"/>
</dbReference>
<evidence type="ECO:0000256" key="5">
    <source>
        <dbReference type="ARBA" id="ARBA00012438"/>
    </source>
</evidence>
<comment type="function">
    <text evidence="22">Member of the two-component regulatory system NreB/NreC involved in the control of dissimilatory nitrate/nitrite reduction in response to oxygen. NreB functions as a direct oxygen sensor histidine kinase which is autophosphorylated, in the absence of oxygen, probably at the conserved histidine residue, and transfers its phosphate group probably to a conserved aspartate residue of NreC. NreB/NreC activates the expression of the nitrate (narGHJI) and nitrite (nir) reductase operons, as well as the putative nitrate transporter gene narT.</text>
</comment>
<dbReference type="SMART" id="SM00065">
    <property type="entry name" value="GAF"/>
    <property type="match status" value="1"/>
</dbReference>
<evidence type="ECO:0000256" key="9">
    <source>
        <dbReference type="ARBA" id="ARBA00022490"/>
    </source>
</evidence>
<evidence type="ECO:0000256" key="8">
    <source>
        <dbReference type="ARBA" id="ARBA00022485"/>
    </source>
</evidence>
<evidence type="ECO:0000256" key="18">
    <source>
        <dbReference type="ARBA" id="ARBA00023004"/>
    </source>
</evidence>
<evidence type="ECO:0000256" key="2">
    <source>
        <dbReference type="ARBA" id="ARBA00001966"/>
    </source>
</evidence>
<keyword evidence="21 25" id="KW-0472">Membrane</keyword>
<feature type="transmembrane region" description="Helical" evidence="25">
    <location>
        <begin position="114"/>
        <end position="135"/>
    </location>
</feature>
<evidence type="ECO:0000256" key="23">
    <source>
        <dbReference type="ARBA" id="ARBA00030800"/>
    </source>
</evidence>
<evidence type="ECO:0000256" key="17">
    <source>
        <dbReference type="ARBA" id="ARBA00022989"/>
    </source>
</evidence>
<evidence type="ECO:0000256" key="24">
    <source>
        <dbReference type="SAM" id="Coils"/>
    </source>
</evidence>
<feature type="transmembrane region" description="Helical" evidence="25">
    <location>
        <begin position="223"/>
        <end position="240"/>
    </location>
</feature>
<organism evidence="27 28">
    <name type="scientific">Woeseia oceani</name>
    <dbReference type="NCBI Taxonomy" id="1548547"/>
    <lineage>
        <taxon>Bacteria</taxon>
        <taxon>Pseudomonadati</taxon>
        <taxon>Pseudomonadota</taxon>
        <taxon>Gammaproteobacteria</taxon>
        <taxon>Woeseiales</taxon>
        <taxon>Woeseiaceae</taxon>
        <taxon>Woeseia</taxon>
    </lineage>
</organism>
<dbReference type="PRINTS" id="PR00344">
    <property type="entry name" value="BCTRLSENSOR"/>
</dbReference>
<dbReference type="GO" id="GO:0005524">
    <property type="term" value="F:ATP binding"/>
    <property type="evidence" value="ECO:0007669"/>
    <property type="project" value="UniProtKB-KW"/>
</dbReference>
<keyword evidence="20" id="KW-0411">Iron-sulfur</keyword>
<keyword evidence="7" id="KW-1003">Cell membrane</keyword>
<evidence type="ECO:0000256" key="16">
    <source>
        <dbReference type="ARBA" id="ARBA00022840"/>
    </source>
</evidence>
<feature type="transmembrane region" description="Helical" evidence="25">
    <location>
        <begin position="147"/>
        <end position="168"/>
    </location>
</feature>
<evidence type="ECO:0000256" key="12">
    <source>
        <dbReference type="ARBA" id="ARBA00022692"/>
    </source>
</evidence>